<evidence type="ECO:0000256" key="4">
    <source>
        <dbReference type="PIRSR" id="PIRSR006806-1"/>
    </source>
</evidence>
<dbReference type="GO" id="GO:0009396">
    <property type="term" value="P:folic acid-containing compound biosynthetic process"/>
    <property type="evidence" value="ECO:0007669"/>
    <property type="project" value="TreeGrafter"/>
</dbReference>
<organism evidence="6 7">
    <name type="scientific">Xylanibacter ruminicola</name>
    <name type="common">Prevotella ruminicola</name>
    <dbReference type="NCBI Taxonomy" id="839"/>
    <lineage>
        <taxon>Bacteria</taxon>
        <taxon>Pseudomonadati</taxon>
        <taxon>Bacteroidota</taxon>
        <taxon>Bacteroidia</taxon>
        <taxon>Bacteroidales</taxon>
        <taxon>Prevotellaceae</taxon>
        <taxon>Xylanibacter</taxon>
    </lineage>
</organism>
<dbReference type="InterPro" id="IPR037171">
    <property type="entry name" value="NagB/RpiA_transferase-like"/>
</dbReference>
<comment type="similarity">
    <text evidence="1 5">Belongs to the 5-formyltetrahydrofolate cyclo-ligase family.</text>
</comment>
<keyword evidence="2 4" id="KW-0547">Nucleotide-binding</keyword>
<comment type="cofactor">
    <cofactor evidence="5">
        <name>Mg(2+)</name>
        <dbReference type="ChEBI" id="CHEBI:18420"/>
    </cofactor>
</comment>
<sequence length="181" mass="20814">MLNKNELRALMRERKQQFTQQQLGELSAIVVSHMREYLMLMDNIVAYYSLPDEVCTHQLLDELVTAGKTVYLPKVVSDTEMVLCQYTGRDSLQKGAFDIMEPTGPVLPKDKYEDIRVVLVPGMAFDKENHRLGRGKGYYDRFLNSFPKPRHAVFYGVCFDFQRVDAIPVDEHDVCMDGLIS</sequence>
<evidence type="ECO:0000256" key="3">
    <source>
        <dbReference type="ARBA" id="ARBA00022840"/>
    </source>
</evidence>
<dbReference type="SUPFAM" id="SSF100950">
    <property type="entry name" value="NagB/RpiA/CoA transferase-like"/>
    <property type="match status" value="1"/>
</dbReference>
<evidence type="ECO:0000256" key="1">
    <source>
        <dbReference type="ARBA" id="ARBA00010638"/>
    </source>
</evidence>
<dbReference type="GO" id="GO:0035999">
    <property type="term" value="P:tetrahydrofolate interconversion"/>
    <property type="evidence" value="ECO:0007669"/>
    <property type="project" value="TreeGrafter"/>
</dbReference>
<name>A0A1H4EAU7_XYLRU</name>
<dbReference type="GO" id="GO:0046872">
    <property type="term" value="F:metal ion binding"/>
    <property type="evidence" value="ECO:0007669"/>
    <property type="project" value="UniProtKB-KW"/>
</dbReference>
<keyword evidence="5" id="KW-0460">Magnesium</keyword>
<dbReference type="PANTHER" id="PTHR23407">
    <property type="entry name" value="ATPASE INHIBITOR/5-FORMYLTETRAHYDROFOLATE CYCLO-LIGASE"/>
    <property type="match status" value="1"/>
</dbReference>
<dbReference type="Proteomes" id="UP000182257">
    <property type="component" value="Unassembled WGS sequence"/>
</dbReference>
<dbReference type="EMBL" id="FNRF01000005">
    <property type="protein sequence ID" value="SEA82066.1"/>
    <property type="molecule type" value="Genomic_DNA"/>
</dbReference>
<dbReference type="NCBIfam" id="TIGR02727">
    <property type="entry name" value="MTHFS_bact"/>
    <property type="match status" value="1"/>
</dbReference>
<feature type="binding site" evidence="4">
    <location>
        <position position="53"/>
    </location>
    <ligand>
        <name>substrate</name>
    </ligand>
</feature>
<accession>A0A1H4EAU7</accession>
<dbReference type="Gene3D" id="3.40.50.10420">
    <property type="entry name" value="NagB/RpiA/CoA transferase-like"/>
    <property type="match status" value="1"/>
</dbReference>
<dbReference type="InterPro" id="IPR002698">
    <property type="entry name" value="FTHF_cligase"/>
</dbReference>
<dbReference type="OrthoDB" id="9801938at2"/>
<dbReference type="GO" id="GO:0005524">
    <property type="term" value="F:ATP binding"/>
    <property type="evidence" value="ECO:0007669"/>
    <property type="project" value="UniProtKB-KW"/>
</dbReference>
<evidence type="ECO:0000256" key="2">
    <source>
        <dbReference type="ARBA" id="ARBA00022741"/>
    </source>
</evidence>
<dbReference type="PIRSF" id="PIRSF006806">
    <property type="entry name" value="FTHF_cligase"/>
    <property type="match status" value="1"/>
</dbReference>
<comment type="catalytic activity">
    <reaction evidence="5">
        <text>(6S)-5-formyl-5,6,7,8-tetrahydrofolate + ATP = (6R)-5,10-methenyltetrahydrofolate + ADP + phosphate</text>
        <dbReference type="Rhea" id="RHEA:10488"/>
        <dbReference type="ChEBI" id="CHEBI:30616"/>
        <dbReference type="ChEBI" id="CHEBI:43474"/>
        <dbReference type="ChEBI" id="CHEBI:57455"/>
        <dbReference type="ChEBI" id="CHEBI:57457"/>
        <dbReference type="ChEBI" id="CHEBI:456216"/>
        <dbReference type="EC" id="6.3.3.2"/>
    </reaction>
</comment>
<keyword evidence="6" id="KW-0436">Ligase</keyword>
<gene>
    <name evidence="6" type="ORF">SAMN05216462_2683</name>
</gene>
<dbReference type="InterPro" id="IPR024185">
    <property type="entry name" value="FTHF_cligase-like_sf"/>
</dbReference>
<protein>
    <recommendedName>
        <fullName evidence="5">5-formyltetrahydrofolate cyclo-ligase</fullName>
        <ecNumber evidence="5">6.3.3.2</ecNumber>
    </recommendedName>
</protein>
<feature type="binding site" evidence="4">
    <location>
        <begin position="131"/>
        <end position="139"/>
    </location>
    <ligand>
        <name>ATP</name>
        <dbReference type="ChEBI" id="CHEBI:30616"/>
    </ligand>
</feature>
<dbReference type="PANTHER" id="PTHR23407:SF1">
    <property type="entry name" value="5-FORMYLTETRAHYDROFOLATE CYCLO-LIGASE"/>
    <property type="match status" value="1"/>
</dbReference>
<evidence type="ECO:0000256" key="5">
    <source>
        <dbReference type="RuleBase" id="RU361279"/>
    </source>
</evidence>
<dbReference type="RefSeq" id="WP_074761935.1">
    <property type="nucleotide sequence ID" value="NZ_FNRF01000005.1"/>
</dbReference>
<dbReference type="Pfam" id="PF01812">
    <property type="entry name" value="5-FTHF_cyc-lig"/>
    <property type="match status" value="1"/>
</dbReference>
<dbReference type="GO" id="GO:0030272">
    <property type="term" value="F:5-formyltetrahydrofolate cyclo-ligase activity"/>
    <property type="evidence" value="ECO:0007669"/>
    <property type="project" value="UniProtKB-EC"/>
</dbReference>
<reference evidence="6 7" key="1">
    <citation type="submission" date="2016-10" db="EMBL/GenBank/DDBJ databases">
        <authorList>
            <person name="de Groot N.N."/>
        </authorList>
    </citation>
    <scope>NUCLEOTIDE SEQUENCE [LARGE SCALE GENOMIC DNA]</scope>
    <source>
        <strain evidence="6 7">D31d</strain>
    </source>
</reference>
<evidence type="ECO:0000313" key="7">
    <source>
        <dbReference type="Proteomes" id="UP000182257"/>
    </source>
</evidence>
<dbReference type="EC" id="6.3.3.2" evidence="5"/>
<keyword evidence="3 4" id="KW-0067">ATP-binding</keyword>
<dbReference type="AlphaFoldDB" id="A0A1H4EAU7"/>
<keyword evidence="5" id="KW-0479">Metal-binding</keyword>
<feature type="binding site" evidence="4">
    <location>
        <begin position="4"/>
        <end position="8"/>
    </location>
    <ligand>
        <name>ATP</name>
        <dbReference type="ChEBI" id="CHEBI:30616"/>
    </ligand>
</feature>
<evidence type="ECO:0000313" key="6">
    <source>
        <dbReference type="EMBL" id="SEA82066.1"/>
    </source>
</evidence>
<proteinExistence type="inferred from homology"/>